<reference evidence="1 2" key="1">
    <citation type="journal article" date="2024" name="Plant J.">
        <title>Genome sequences and population genomics reveal climatic adaptation and genomic divergence between two closely related sweetgum species.</title>
        <authorList>
            <person name="Xu W.Q."/>
            <person name="Ren C.Q."/>
            <person name="Zhang X.Y."/>
            <person name="Comes H.P."/>
            <person name="Liu X.H."/>
            <person name="Li Y.G."/>
            <person name="Kettle C.J."/>
            <person name="Jalonen R."/>
            <person name="Gaisberger H."/>
            <person name="Ma Y.Z."/>
            <person name="Qiu Y.X."/>
        </authorList>
    </citation>
    <scope>NUCLEOTIDE SEQUENCE [LARGE SCALE GENOMIC DNA]</scope>
    <source>
        <strain evidence="1">Hangzhou</strain>
    </source>
</reference>
<dbReference type="EMBL" id="JBBPBK010000001">
    <property type="protein sequence ID" value="KAK9292312.1"/>
    <property type="molecule type" value="Genomic_DNA"/>
</dbReference>
<protein>
    <submittedName>
        <fullName evidence="1">Uncharacterized protein</fullName>
    </submittedName>
</protein>
<sequence>MGRIGSWHCRMNVVSTGRGNLYLDGGTKGLIIMLGSSFKSDDCRFGNGKEKSQIARHYATDTVPVEFSYIKRAKKLGPV</sequence>
<name>A0AAP0X793_LIQFO</name>
<evidence type="ECO:0000313" key="1">
    <source>
        <dbReference type="EMBL" id="KAK9292312.1"/>
    </source>
</evidence>
<gene>
    <name evidence="1" type="ORF">L1049_020277</name>
</gene>
<comment type="caution">
    <text evidence="1">The sequence shown here is derived from an EMBL/GenBank/DDBJ whole genome shotgun (WGS) entry which is preliminary data.</text>
</comment>
<dbReference type="AlphaFoldDB" id="A0AAP0X793"/>
<keyword evidence="2" id="KW-1185">Reference proteome</keyword>
<accession>A0AAP0X793</accession>
<organism evidence="1 2">
    <name type="scientific">Liquidambar formosana</name>
    <name type="common">Formosan gum</name>
    <dbReference type="NCBI Taxonomy" id="63359"/>
    <lineage>
        <taxon>Eukaryota</taxon>
        <taxon>Viridiplantae</taxon>
        <taxon>Streptophyta</taxon>
        <taxon>Embryophyta</taxon>
        <taxon>Tracheophyta</taxon>
        <taxon>Spermatophyta</taxon>
        <taxon>Magnoliopsida</taxon>
        <taxon>eudicotyledons</taxon>
        <taxon>Gunneridae</taxon>
        <taxon>Pentapetalae</taxon>
        <taxon>Saxifragales</taxon>
        <taxon>Altingiaceae</taxon>
        <taxon>Liquidambar</taxon>
    </lineage>
</organism>
<evidence type="ECO:0000313" key="2">
    <source>
        <dbReference type="Proteomes" id="UP001415857"/>
    </source>
</evidence>
<dbReference type="Proteomes" id="UP001415857">
    <property type="component" value="Unassembled WGS sequence"/>
</dbReference>
<proteinExistence type="predicted"/>